<name>A0A0D2E3W2_9EURO</name>
<reference evidence="1 2" key="1">
    <citation type="submission" date="2015-01" db="EMBL/GenBank/DDBJ databases">
        <title>The Genome Sequence of Exophiala xenobiotica CBS118157.</title>
        <authorList>
            <consortium name="The Broad Institute Genomics Platform"/>
            <person name="Cuomo C."/>
            <person name="de Hoog S."/>
            <person name="Gorbushina A."/>
            <person name="Stielow B."/>
            <person name="Teixiera M."/>
            <person name="Abouelleil A."/>
            <person name="Chapman S.B."/>
            <person name="Priest M."/>
            <person name="Young S.K."/>
            <person name="Wortman J."/>
            <person name="Nusbaum C."/>
            <person name="Birren B."/>
        </authorList>
    </citation>
    <scope>NUCLEOTIDE SEQUENCE [LARGE SCALE GENOMIC DNA]</scope>
    <source>
        <strain evidence="1 2">CBS 118157</strain>
    </source>
</reference>
<dbReference type="SUPFAM" id="SSF54909">
    <property type="entry name" value="Dimeric alpha+beta barrel"/>
    <property type="match status" value="1"/>
</dbReference>
<keyword evidence="2" id="KW-1185">Reference proteome</keyword>
<organism evidence="1 2">
    <name type="scientific">Exophiala xenobiotica</name>
    <dbReference type="NCBI Taxonomy" id="348802"/>
    <lineage>
        <taxon>Eukaryota</taxon>
        <taxon>Fungi</taxon>
        <taxon>Dikarya</taxon>
        <taxon>Ascomycota</taxon>
        <taxon>Pezizomycotina</taxon>
        <taxon>Eurotiomycetes</taxon>
        <taxon>Chaetothyriomycetidae</taxon>
        <taxon>Chaetothyriales</taxon>
        <taxon>Herpotrichiellaceae</taxon>
        <taxon>Exophiala</taxon>
    </lineage>
</organism>
<dbReference type="AlphaFoldDB" id="A0A0D2E3W2"/>
<dbReference type="HOGENOM" id="CLU_160823_0_0_1"/>
<sequence length="128" mass="14707">MATATGQVKDHRNLVPIGRFIESSSPNGILMVMNLFIDSAKLDEYVKVVTPVVKKMRANAECLFCEVSVNPHDKGHVRVLHGWTRDSAWFRDNIETQPWFGEYVQALVGMKDPNRQRIIEHFDRIIID</sequence>
<dbReference type="Gene3D" id="3.30.70.100">
    <property type="match status" value="1"/>
</dbReference>
<dbReference type="EMBL" id="KN847323">
    <property type="protein sequence ID" value="KIW49440.1"/>
    <property type="molecule type" value="Genomic_DNA"/>
</dbReference>
<dbReference type="RefSeq" id="XP_013310024.1">
    <property type="nucleotide sequence ID" value="XM_013454570.1"/>
</dbReference>
<evidence type="ECO:0000313" key="2">
    <source>
        <dbReference type="Proteomes" id="UP000054342"/>
    </source>
</evidence>
<dbReference type="Proteomes" id="UP000054342">
    <property type="component" value="Unassembled WGS sequence"/>
</dbReference>
<dbReference type="InterPro" id="IPR011008">
    <property type="entry name" value="Dimeric_a/b-barrel"/>
</dbReference>
<dbReference type="GeneID" id="25333026"/>
<dbReference type="OrthoDB" id="4126315at2759"/>
<protein>
    <recommendedName>
        <fullName evidence="3">ABM domain-containing protein</fullName>
    </recommendedName>
</protein>
<accession>A0A0D2E3W2</accession>
<proteinExistence type="predicted"/>
<gene>
    <name evidence="1" type="ORF">PV05_11118</name>
</gene>
<evidence type="ECO:0008006" key="3">
    <source>
        <dbReference type="Google" id="ProtNLM"/>
    </source>
</evidence>
<evidence type="ECO:0000313" key="1">
    <source>
        <dbReference type="EMBL" id="KIW49440.1"/>
    </source>
</evidence>